<name>A0A255GQ80_9ACTN</name>
<evidence type="ECO:0008006" key="4">
    <source>
        <dbReference type="Google" id="ProtNLM"/>
    </source>
</evidence>
<evidence type="ECO:0000313" key="3">
    <source>
        <dbReference type="Proteomes" id="UP000215896"/>
    </source>
</evidence>
<dbReference type="InterPro" id="IPR018650">
    <property type="entry name" value="STSV1_Orf64"/>
</dbReference>
<dbReference type="Proteomes" id="UP000215896">
    <property type="component" value="Unassembled WGS sequence"/>
</dbReference>
<accession>A0A255GQ80</accession>
<comment type="caution">
    <text evidence="2">The sequence shown here is derived from an EMBL/GenBank/DDBJ whole genome shotgun (WGS) entry which is preliminary data.</text>
</comment>
<dbReference type="Pfam" id="PF09852">
    <property type="entry name" value="DUF2079"/>
    <property type="match status" value="1"/>
</dbReference>
<dbReference type="AlphaFoldDB" id="A0A255GQ80"/>
<organism evidence="2 3">
    <name type="scientific">Enemella evansiae</name>
    <dbReference type="NCBI Taxonomy" id="2016499"/>
    <lineage>
        <taxon>Bacteria</taxon>
        <taxon>Bacillati</taxon>
        <taxon>Actinomycetota</taxon>
        <taxon>Actinomycetes</taxon>
        <taxon>Propionibacteriales</taxon>
        <taxon>Propionibacteriaceae</taxon>
        <taxon>Enemella</taxon>
    </lineage>
</organism>
<protein>
    <recommendedName>
        <fullName evidence="4">DUF2079 domain-containing protein</fullName>
    </recommendedName>
</protein>
<dbReference type="OrthoDB" id="5240834at2"/>
<proteinExistence type="predicted"/>
<feature type="transmembrane region" description="Helical" evidence="1">
    <location>
        <begin position="171"/>
        <end position="197"/>
    </location>
</feature>
<feature type="transmembrane region" description="Helical" evidence="1">
    <location>
        <begin position="337"/>
        <end position="357"/>
    </location>
</feature>
<keyword evidence="3" id="KW-1185">Reference proteome</keyword>
<keyword evidence="1" id="KW-0812">Transmembrane</keyword>
<evidence type="ECO:0000313" key="2">
    <source>
        <dbReference type="EMBL" id="OYO17562.1"/>
    </source>
</evidence>
<feature type="transmembrane region" description="Helical" evidence="1">
    <location>
        <begin position="144"/>
        <end position="164"/>
    </location>
</feature>
<feature type="transmembrane region" description="Helical" evidence="1">
    <location>
        <begin position="266"/>
        <end position="286"/>
    </location>
</feature>
<evidence type="ECO:0000256" key="1">
    <source>
        <dbReference type="SAM" id="Phobius"/>
    </source>
</evidence>
<feature type="transmembrane region" description="Helical" evidence="1">
    <location>
        <begin position="16"/>
        <end position="35"/>
    </location>
</feature>
<dbReference type="RefSeq" id="WP_094404390.1">
    <property type="nucleotide sequence ID" value="NZ_NMVO01000001.1"/>
</dbReference>
<keyword evidence="1" id="KW-1133">Transmembrane helix</keyword>
<feature type="transmembrane region" description="Helical" evidence="1">
    <location>
        <begin position="120"/>
        <end position="138"/>
    </location>
</feature>
<reference evidence="2 3" key="1">
    <citation type="submission" date="2017-07" db="EMBL/GenBank/DDBJ databases">
        <title>Draft whole genome sequences of clinical Proprionibacteriaceae strains.</title>
        <authorList>
            <person name="Bernier A.-M."/>
            <person name="Bernard K."/>
            <person name="Domingo M.-C."/>
        </authorList>
    </citation>
    <scope>NUCLEOTIDE SEQUENCE [LARGE SCALE GENOMIC DNA]</scope>
    <source>
        <strain evidence="2 3">NML 030167</strain>
    </source>
</reference>
<dbReference type="EMBL" id="NMVO01000001">
    <property type="protein sequence ID" value="OYO17562.1"/>
    <property type="molecule type" value="Genomic_DNA"/>
</dbReference>
<sequence>MIDRIRQRVGAQPLSAGWLAVGAFAVYTLLSTLQWRRYESPSWDLGIFTQVVQQYARLQPPIVHIKGADYNILGDHFHPILALLAPIYAVFPSAYTLLLLQALLVAISVFFIAKTAHEQLGAAAGWLIGLAYAISWGVQQAVVVQFHEVAMGAPILAIALWALLRKSWLTAAIWGSLLVFVKEDLGLTVLVFGLVLAWRSKRWILGGAVAAWGLVMFVLTTKVFLPALNPNSQYDYDKYLDMSQVLADPFGNLAEILTNDKKMATVLLLLACTGFFLLRSSLAWLVLPTLAWRFLSNNEGHWGQTWHYSLMLMPIAYLGAVDGIAKLRESGVPFLKAYARHGAVVVLTFALAIFNQLPLFELRNPDQWKTDGRQESAQKVLQLVPAEVTVGTDVSLMAYLTSRRDVYYIGQDGNPVEDYLVVDTIGGGWSGPIDVVSYGGQIHPGTRYEKVFDENGYQVARRL</sequence>
<feature type="transmembrane region" description="Helical" evidence="1">
    <location>
        <begin position="87"/>
        <end position="113"/>
    </location>
</feature>
<feature type="transmembrane region" description="Helical" evidence="1">
    <location>
        <begin position="203"/>
        <end position="225"/>
    </location>
</feature>
<gene>
    <name evidence="2" type="ORF">CGZ94_01275</name>
</gene>
<feature type="transmembrane region" description="Helical" evidence="1">
    <location>
        <begin position="306"/>
        <end position="325"/>
    </location>
</feature>
<keyword evidence="1" id="KW-0472">Membrane</keyword>